<evidence type="ECO:0000256" key="2">
    <source>
        <dbReference type="ARBA" id="ARBA00004141"/>
    </source>
</evidence>
<comment type="catalytic activity">
    <reaction evidence="1">
        <text>ATP + protein L-histidine = ADP + protein N-phospho-L-histidine.</text>
        <dbReference type="EC" id="2.7.13.3"/>
    </reaction>
</comment>
<sequence>MNILAGVLLIIIILLILYIVLLRYQFKSINRQLYRRLTKHTRQPVSVEFINHQLDELVININNCLKAEENLRLTCIREEKKFKELIADISHDLRTPLTAIKGYLQMLDNSELTKEQQMKLDVAAKYTRELEQLIAHFFEYSYLITTETELKPEKINLTNLVTECLAEEIPSLEEQNLPLCFDEPKTIFVLGDRESILRIIQNLIRNCKQHAREGIDVKLFTENEQAVLTFQNFVSENSELDAEKIFDRFYTGDKARSSSTGLGLSIVKILTEQMGGSVSAALEKGVLRLQVKFPLFCEEL</sequence>
<evidence type="ECO:0000256" key="6">
    <source>
        <dbReference type="ARBA" id="ARBA00022692"/>
    </source>
</evidence>
<keyword evidence="10 11" id="KW-0472">Membrane</keyword>
<keyword evidence="4" id="KW-0597">Phosphoprotein</keyword>
<organism evidence="13 14">
    <name type="scientific">Anaerocolumna xylanovorans DSM 12503</name>
    <dbReference type="NCBI Taxonomy" id="1121345"/>
    <lineage>
        <taxon>Bacteria</taxon>
        <taxon>Bacillati</taxon>
        <taxon>Bacillota</taxon>
        <taxon>Clostridia</taxon>
        <taxon>Lachnospirales</taxon>
        <taxon>Lachnospiraceae</taxon>
        <taxon>Anaerocolumna</taxon>
    </lineage>
</organism>
<dbReference type="SMART" id="SM00388">
    <property type="entry name" value="HisKA"/>
    <property type="match status" value="1"/>
</dbReference>
<dbReference type="EC" id="2.7.13.3" evidence="3"/>
<protein>
    <recommendedName>
        <fullName evidence="3">histidine kinase</fullName>
        <ecNumber evidence="3">2.7.13.3</ecNumber>
    </recommendedName>
</protein>
<dbReference type="CDD" id="cd00082">
    <property type="entry name" value="HisKA"/>
    <property type="match status" value="1"/>
</dbReference>
<dbReference type="InterPro" id="IPR003661">
    <property type="entry name" value="HisK_dim/P_dom"/>
</dbReference>
<dbReference type="AlphaFoldDB" id="A0A1M7Y9F1"/>
<evidence type="ECO:0000256" key="7">
    <source>
        <dbReference type="ARBA" id="ARBA00022777"/>
    </source>
</evidence>
<dbReference type="InterPro" id="IPR036890">
    <property type="entry name" value="HATPase_C_sf"/>
</dbReference>
<dbReference type="GO" id="GO:0005886">
    <property type="term" value="C:plasma membrane"/>
    <property type="evidence" value="ECO:0007669"/>
    <property type="project" value="TreeGrafter"/>
</dbReference>
<evidence type="ECO:0000256" key="3">
    <source>
        <dbReference type="ARBA" id="ARBA00012438"/>
    </source>
</evidence>
<dbReference type="InterPro" id="IPR005467">
    <property type="entry name" value="His_kinase_dom"/>
</dbReference>
<reference evidence="13 14" key="1">
    <citation type="submission" date="2016-12" db="EMBL/GenBank/DDBJ databases">
        <authorList>
            <person name="Song W.-J."/>
            <person name="Kurnit D.M."/>
        </authorList>
    </citation>
    <scope>NUCLEOTIDE SEQUENCE [LARGE SCALE GENOMIC DNA]</scope>
    <source>
        <strain evidence="13 14">DSM 12503</strain>
    </source>
</reference>
<dbReference type="PANTHER" id="PTHR45528:SF8">
    <property type="entry name" value="HISTIDINE KINASE"/>
    <property type="match status" value="1"/>
</dbReference>
<dbReference type="InterPro" id="IPR050398">
    <property type="entry name" value="HssS/ArlS-like"/>
</dbReference>
<keyword evidence="14" id="KW-1185">Reference proteome</keyword>
<evidence type="ECO:0000256" key="10">
    <source>
        <dbReference type="ARBA" id="ARBA00023136"/>
    </source>
</evidence>
<dbReference type="Proteomes" id="UP000184612">
    <property type="component" value="Unassembled WGS sequence"/>
</dbReference>
<evidence type="ECO:0000256" key="8">
    <source>
        <dbReference type="ARBA" id="ARBA00022989"/>
    </source>
</evidence>
<gene>
    <name evidence="13" type="ORF">SAMN02745217_02190</name>
</gene>
<feature type="domain" description="Histidine kinase" evidence="12">
    <location>
        <begin position="88"/>
        <end position="297"/>
    </location>
</feature>
<keyword evidence="7 13" id="KW-0418">Kinase</keyword>
<keyword evidence="8 11" id="KW-1133">Transmembrane helix</keyword>
<dbReference type="RefSeq" id="WP_073588889.1">
    <property type="nucleotide sequence ID" value="NZ_FRFD01000006.1"/>
</dbReference>
<proteinExistence type="predicted"/>
<dbReference type="SUPFAM" id="SSF47384">
    <property type="entry name" value="Homodimeric domain of signal transducing histidine kinase"/>
    <property type="match status" value="1"/>
</dbReference>
<evidence type="ECO:0000313" key="14">
    <source>
        <dbReference type="Proteomes" id="UP000184612"/>
    </source>
</evidence>
<evidence type="ECO:0000256" key="9">
    <source>
        <dbReference type="ARBA" id="ARBA00023012"/>
    </source>
</evidence>
<evidence type="ECO:0000256" key="11">
    <source>
        <dbReference type="SAM" id="Phobius"/>
    </source>
</evidence>
<keyword evidence="9" id="KW-0902">Two-component regulatory system</keyword>
<dbReference type="Gene3D" id="3.30.565.10">
    <property type="entry name" value="Histidine kinase-like ATPase, C-terminal domain"/>
    <property type="match status" value="1"/>
</dbReference>
<dbReference type="PROSITE" id="PS50109">
    <property type="entry name" value="HIS_KIN"/>
    <property type="match status" value="1"/>
</dbReference>
<dbReference type="Pfam" id="PF00512">
    <property type="entry name" value="HisKA"/>
    <property type="match status" value="1"/>
</dbReference>
<keyword evidence="5" id="KW-0808">Transferase</keyword>
<dbReference type="STRING" id="1121345.SAMN02745217_02190"/>
<comment type="subcellular location">
    <subcellularLocation>
        <location evidence="2">Membrane</location>
        <topology evidence="2">Multi-pass membrane protein</topology>
    </subcellularLocation>
</comment>
<dbReference type="OrthoDB" id="9792991at2"/>
<keyword evidence="6 11" id="KW-0812">Transmembrane</keyword>
<dbReference type="InterPro" id="IPR036097">
    <property type="entry name" value="HisK_dim/P_sf"/>
</dbReference>
<dbReference type="PRINTS" id="PR00344">
    <property type="entry name" value="BCTRLSENSOR"/>
</dbReference>
<dbReference type="InterPro" id="IPR004358">
    <property type="entry name" value="Sig_transdc_His_kin-like_C"/>
</dbReference>
<dbReference type="PANTHER" id="PTHR45528">
    <property type="entry name" value="SENSOR HISTIDINE KINASE CPXA"/>
    <property type="match status" value="1"/>
</dbReference>
<name>A0A1M7Y9F1_9FIRM</name>
<evidence type="ECO:0000313" key="13">
    <source>
        <dbReference type="EMBL" id="SHO49196.1"/>
    </source>
</evidence>
<evidence type="ECO:0000259" key="12">
    <source>
        <dbReference type="PROSITE" id="PS50109"/>
    </source>
</evidence>
<evidence type="ECO:0000256" key="4">
    <source>
        <dbReference type="ARBA" id="ARBA00022553"/>
    </source>
</evidence>
<dbReference type="EMBL" id="FRFD01000006">
    <property type="protein sequence ID" value="SHO49196.1"/>
    <property type="molecule type" value="Genomic_DNA"/>
</dbReference>
<dbReference type="GO" id="GO:0000155">
    <property type="term" value="F:phosphorelay sensor kinase activity"/>
    <property type="evidence" value="ECO:0007669"/>
    <property type="project" value="InterPro"/>
</dbReference>
<evidence type="ECO:0000256" key="1">
    <source>
        <dbReference type="ARBA" id="ARBA00000085"/>
    </source>
</evidence>
<dbReference type="SMART" id="SM00387">
    <property type="entry name" value="HATPase_c"/>
    <property type="match status" value="1"/>
</dbReference>
<accession>A0A1M7Y9F1</accession>
<dbReference type="SUPFAM" id="SSF55874">
    <property type="entry name" value="ATPase domain of HSP90 chaperone/DNA topoisomerase II/histidine kinase"/>
    <property type="match status" value="1"/>
</dbReference>
<dbReference type="Gene3D" id="1.10.287.130">
    <property type="match status" value="1"/>
</dbReference>
<feature type="transmembrane region" description="Helical" evidence="11">
    <location>
        <begin position="6"/>
        <end position="26"/>
    </location>
</feature>
<dbReference type="Pfam" id="PF02518">
    <property type="entry name" value="HATPase_c"/>
    <property type="match status" value="1"/>
</dbReference>
<evidence type="ECO:0000256" key="5">
    <source>
        <dbReference type="ARBA" id="ARBA00022679"/>
    </source>
</evidence>
<dbReference type="InterPro" id="IPR003594">
    <property type="entry name" value="HATPase_dom"/>
</dbReference>